<dbReference type="RefSeq" id="WP_096181200.1">
    <property type="nucleotide sequence ID" value="NZ_BDUF01000022.1"/>
</dbReference>
<dbReference type="Pfam" id="PF12804">
    <property type="entry name" value="NTP_transf_3"/>
    <property type="match status" value="1"/>
</dbReference>
<dbReference type="AlphaFoldDB" id="A0A292YGB7"/>
<evidence type="ECO:0000313" key="3">
    <source>
        <dbReference type="Proteomes" id="UP000217785"/>
    </source>
</evidence>
<sequence length="92" mass="10297">MEHGVIILAGRKLNRMGTDKALLAIQGKTVIQRIRDEMGKAVSGIEIAFDDRPVAPFIIVTNDPDSYQFLGERTVRDRHPGTWSACRNTCWA</sequence>
<dbReference type="Proteomes" id="UP000217785">
    <property type="component" value="Unassembled WGS sequence"/>
</dbReference>
<name>A0A292YGB7_9BACL</name>
<evidence type="ECO:0000259" key="1">
    <source>
        <dbReference type="Pfam" id="PF12804"/>
    </source>
</evidence>
<feature type="domain" description="MobA-like NTP transferase" evidence="1">
    <location>
        <begin position="5"/>
        <end position="82"/>
    </location>
</feature>
<dbReference type="InterPro" id="IPR025877">
    <property type="entry name" value="MobA-like_NTP_Trfase"/>
</dbReference>
<proteinExistence type="predicted"/>
<keyword evidence="3" id="KW-1185">Reference proteome</keyword>
<reference evidence="3" key="1">
    <citation type="submission" date="2017-07" db="EMBL/GenBank/DDBJ databases">
        <title>Draft genome sequence of Effusibacillus lacus strain skLN1.</title>
        <authorList>
            <person name="Watanabe M."/>
            <person name="Kojima H."/>
            <person name="Fukui M."/>
        </authorList>
    </citation>
    <scope>NUCLEOTIDE SEQUENCE [LARGE SCALE GENOMIC DNA]</scope>
    <source>
        <strain evidence="3">skLN1</strain>
    </source>
</reference>
<evidence type="ECO:0000313" key="2">
    <source>
        <dbReference type="EMBL" id="GAX89517.1"/>
    </source>
</evidence>
<keyword evidence="2" id="KW-0548">Nucleotidyltransferase</keyword>
<dbReference type="OrthoDB" id="9788394at2"/>
<dbReference type="InterPro" id="IPR029044">
    <property type="entry name" value="Nucleotide-diphossugar_trans"/>
</dbReference>
<dbReference type="Gene3D" id="3.90.550.10">
    <property type="entry name" value="Spore Coat Polysaccharide Biosynthesis Protein SpsA, Chain A"/>
    <property type="match status" value="1"/>
</dbReference>
<dbReference type="GO" id="GO:0016779">
    <property type="term" value="F:nucleotidyltransferase activity"/>
    <property type="evidence" value="ECO:0007669"/>
    <property type="project" value="UniProtKB-KW"/>
</dbReference>
<comment type="caution">
    <text evidence="2">The sequence shown here is derived from an EMBL/GenBank/DDBJ whole genome shotgun (WGS) entry which is preliminary data.</text>
</comment>
<organism evidence="2 3">
    <name type="scientific">Effusibacillus lacus</name>
    <dbReference type="NCBI Taxonomy" id="1348429"/>
    <lineage>
        <taxon>Bacteria</taxon>
        <taxon>Bacillati</taxon>
        <taxon>Bacillota</taxon>
        <taxon>Bacilli</taxon>
        <taxon>Bacillales</taxon>
        <taxon>Alicyclobacillaceae</taxon>
        <taxon>Effusibacillus</taxon>
    </lineage>
</organism>
<protein>
    <submittedName>
        <fullName evidence="2">Molybdenum cofactor guanylyltransferase</fullName>
    </submittedName>
</protein>
<dbReference type="SUPFAM" id="SSF53448">
    <property type="entry name" value="Nucleotide-diphospho-sugar transferases"/>
    <property type="match status" value="1"/>
</dbReference>
<dbReference type="EMBL" id="BDUF01000022">
    <property type="protein sequence ID" value="GAX89517.1"/>
    <property type="molecule type" value="Genomic_DNA"/>
</dbReference>
<accession>A0A292YGB7</accession>
<keyword evidence="2" id="KW-0808">Transferase</keyword>